<dbReference type="WBParaSite" id="PS1159_v2.g8577.t1">
    <property type="protein sequence ID" value="PS1159_v2.g8577.t1"/>
    <property type="gene ID" value="PS1159_v2.g8577"/>
</dbReference>
<organism evidence="1 2">
    <name type="scientific">Panagrolaimus sp. PS1159</name>
    <dbReference type="NCBI Taxonomy" id="55785"/>
    <lineage>
        <taxon>Eukaryota</taxon>
        <taxon>Metazoa</taxon>
        <taxon>Ecdysozoa</taxon>
        <taxon>Nematoda</taxon>
        <taxon>Chromadorea</taxon>
        <taxon>Rhabditida</taxon>
        <taxon>Tylenchina</taxon>
        <taxon>Panagrolaimomorpha</taxon>
        <taxon>Panagrolaimoidea</taxon>
        <taxon>Panagrolaimidae</taxon>
        <taxon>Panagrolaimus</taxon>
    </lineage>
</organism>
<evidence type="ECO:0000313" key="1">
    <source>
        <dbReference type="Proteomes" id="UP000887580"/>
    </source>
</evidence>
<proteinExistence type="predicted"/>
<protein>
    <submittedName>
        <fullName evidence="2">GST C-terminal domain-containing protein</fullName>
    </submittedName>
</protein>
<evidence type="ECO:0000313" key="2">
    <source>
        <dbReference type="WBParaSite" id="PS1159_v2.g8577.t1"/>
    </source>
</evidence>
<accession>A0AC35GTE5</accession>
<reference evidence="2" key="1">
    <citation type="submission" date="2022-11" db="UniProtKB">
        <authorList>
            <consortium name="WormBaseParasite"/>
        </authorList>
    </citation>
    <scope>IDENTIFICATION</scope>
</reference>
<dbReference type="Proteomes" id="UP000887580">
    <property type="component" value="Unplaced"/>
</dbReference>
<name>A0AC35GTE5_9BILA</name>
<sequence>MPFEDIPQLVLYHKNQGPIADLIREIISFSALAFTEISVTSPNPHLPEILPAFSMDNDVTCGTHAVCRRIAAIVGLHGFNPREDALVDAIASQILDLWEAVLSQKRKKLKDSKLLDVLKQLNSFVKASKNNKYLIGEKLTWADMTLTHFTKYLIKEVIPVKLEPELEGFINLNRSEKTFFDLY</sequence>